<dbReference type="SUPFAM" id="SSF52540">
    <property type="entry name" value="P-loop containing nucleoside triphosphate hydrolases"/>
    <property type="match status" value="1"/>
</dbReference>
<dbReference type="Gene3D" id="3.40.50.300">
    <property type="entry name" value="P-loop containing nucleotide triphosphate hydrolases"/>
    <property type="match status" value="1"/>
</dbReference>
<keyword evidence="2" id="KW-1185">Reference proteome</keyword>
<dbReference type="AlphaFoldDB" id="A0A1C0AKW5"/>
<dbReference type="RefSeq" id="WP_068751842.1">
    <property type="nucleotide sequence ID" value="NZ_MBQD01000022.1"/>
</dbReference>
<evidence type="ECO:0000313" key="1">
    <source>
        <dbReference type="EMBL" id="OCL33276.1"/>
    </source>
</evidence>
<proteinExistence type="predicted"/>
<accession>A0A1C0AKW5</accession>
<sequence>MAVLLLTSATGAPGVTTTALGLALTWPRHVLLADCDRDPAQAVQAGYLRGLEHGGRGLVSLAHLHRDGAALGPEVWRQTLPLTESSEPERRFLPGFTSAGSSRLFEHVWGAVGDALAGLDARGIDVVVDAGRIGVNGLPMGLLAAADAVVLCVRSTLRSLAAAQIHLATLGEQVRALPTTPPVALAVVGPGRPYSAAEISAQFAMPCWLEPAWDPRAAEVLSDGADEPRRFHEAGFMSRIRAEAKGLSERMARGRAHTAAVAGVAS</sequence>
<name>A0A1C0AKW5_9ACTN</name>
<comment type="caution">
    <text evidence="1">The sequence shown here is derived from an EMBL/GenBank/DDBJ whole genome shotgun (WGS) entry which is preliminary data.</text>
</comment>
<organism evidence="1 2">
    <name type="scientific">Tessaracoccus lapidicaptus</name>
    <dbReference type="NCBI Taxonomy" id="1427523"/>
    <lineage>
        <taxon>Bacteria</taxon>
        <taxon>Bacillati</taxon>
        <taxon>Actinomycetota</taxon>
        <taxon>Actinomycetes</taxon>
        <taxon>Propionibacteriales</taxon>
        <taxon>Propionibacteriaceae</taxon>
        <taxon>Tessaracoccus</taxon>
    </lineage>
</organism>
<dbReference type="EMBL" id="MBQD01000022">
    <property type="protein sequence ID" value="OCL33276.1"/>
    <property type="molecule type" value="Genomic_DNA"/>
</dbReference>
<dbReference type="Proteomes" id="UP000093501">
    <property type="component" value="Unassembled WGS sequence"/>
</dbReference>
<dbReference type="InterPro" id="IPR027417">
    <property type="entry name" value="P-loop_NTPase"/>
</dbReference>
<gene>
    <name evidence="1" type="ORF">BCR15_05440</name>
</gene>
<reference evidence="2" key="1">
    <citation type="submission" date="2016-07" db="EMBL/GenBank/DDBJ databases">
        <authorList>
            <person name="Florea S."/>
            <person name="Webb J.S."/>
            <person name="Jaromczyk J."/>
            <person name="Schardl C.L."/>
        </authorList>
    </citation>
    <scope>NUCLEOTIDE SEQUENCE [LARGE SCALE GENOMIC DNA]</scope>
    <source>
        <strain evidence="2">IPBSL-7</strain>
    </source>
</reference>
<protein>
    <recommendedName>
        <fullName evidence="3">CobQ/CobB/MinD/ParA nucleotide binding domain-containing protein</fullName>
    </recommendedName>
</protein>
<evidence type="ECO:0000313" key="2">
    <source>
        <dbReference type="Proteomes" id="UP000093501"/>
    </source>
</evidence>
<evidence type="ECO:0008006" key="3">
    <source>
        <dbReference type="Google" id="ProtNLM"/>
    </source>
</evidence>